<dbReference type="Proteomes" id="UP000621492">
    <property type="component" value="Unassembled WGS sequence"/>
</dbReference>
<comment type="caution">
    <text evidence="1">The sequence shown here is derived from an EMBL/GenBank/DDBJ whole genome shotgun (WGS) entry which is preliminary data.</text>
</comment>
<protein>
    <submittedName>
        <fullName evidence="1">Uncharacterized protein</fullName>
    </submittedName>
</protein>
<dbReference type="AlphaFoldDB" id="A0A9W5TZ88"/>
<reference evidence="1" key="1">
    <citation type="journal article" date="2014" name="Int. J. Syst. Evol. Microbiol.">
        <title>Complete genome sequence of Corynebacterium casei LMG S-19264T (=DSM 44701T), isolated from a smear-ripened cheese.</title>
        <authorList>
            <consortium name="US DOE Joint Genome Institute (JGI-PGF)"/>
            <person name="Walter F."/>
            <person name="Albersmeier A."/>
            <person name="Kalinowski J."/>
            <person name="Ruckert C."/>
        </authorList>
    </citation>
    <scope>NUCLEOTIDE SEQUENCE</scope>
    <source>
        <strain evidence="1">CGMCC 1.15454</strain>
    </source>
</reference>
<accession>A0A9W5TZ88</accession>
<reference evidence="1" key="2">
    <citation type="submission" date="2020-09" db="EMBL/GenBank/DDBJ databases">
        <authorList>
            <person name="Sun Q."/>
            <person name="Zhou Y."/>
        </authorList>
    </citation>
    <scope>NUCLEOTIDE SEQUENCE</scope>
    <source>
        <strain evidence="1">CGMCC 1.15454</strain>
    </source>
</reference>
<keyword evidence="2" id="KW-1185">Reference proteome</keyword>
<organism evidence="1 2">
    <name type="scientific">Lentibacillus populi</name>
    <dbReference type="NCBI Taxonomy" id="1827502"/>
    <lineage>
        <taxon>Bacteria</taxon>
        <taxon>Bacillati</taxon>
        <taxon>Bacillota</taxon>
        <taxon>Bacilli</taxon>
        <taxon>Bacillales</taxon>
        <taxon>Bacillaceae</taxon>
        <taxon>Lentibacillus</taxon>
    </lineage>
</organism>
<dbReference type="EMBL" id="BMJD01000022">
    <property type="protein sequence ID" value="GGB48321.1"/>
    <property type="molecule type" value="Genomic_DNA"/>
</dbReference>
<evidence type="ECO:0000313" key="1">
    <source>
        <dbReference type="EMBL" id="GGB48321.1"/>
    </source>
</evidence>
<sequence>MININTFIKIPNTQIDNLNEILENPTKYFVDIDNVKEIKKYKQNLDLDYLDGVITIKYYDQLIMDYSLWDLVDQLWSYFINLIEDVIQTGYGVTYFPDQPIKVEMKVVSKDLILFTVDEGRITSVTVPMQGFINALLSSAENFFNRLTSYFGKDINISYELNKVKSIRKQFN</sequence>
<name>A0A9W5TZ88_9BACI</name>
<proteinExistence type="predicted"/>
<gene>
    <name evidence="1" type="ORF">GCM10011409_27350</name>
</gene>
<dbReference type="RefSeq" id="WP_188725377.1">
    <property type="nucleotide sequence ID" value="NZ_BMJD01000022.1"/>
</dbReference>
<evidence type="ECO:0000313" key="2">
    <source>
        <dbReference type="Proteomes" id="UP000621492"/>
    </source>
</evidence>